<dbReference type="SUPFAM" id="SSF53850">
    <property type="entry name" value="Periplasmic binding protein-like II"/>
    <property type="match status" value="1"/>
</dbReference>
<evidence type="ECO:0008006" key="2">
    <source>
        <dbReference type="Google" id="ProtNLM"/>
    </source>
</evidence>
<reference evidence="1" key="1">
    <citation type="journal article" date="2014" name="Front. Microbiol.">
        <title>High frequency of phylogenetically diverse reductive dehalogenase-homologous genes in deep subseafloor sedimentary metagenomes.</title>
        <authorList>
            <person name="Kawai M."/>
            <person name="Futagami T."/>
            <person name="Toyoda A."/>
            <person name="Takaki Y."/>
            <person name="Nishi S."/>
            <person name="Hori S."/>
            <person name="Arai W."/>
            <person name="Tsubouchi T."/>
            <person name="Morono Y."/>
            <person name="Uchiyama I."/>
            <person name="Ito T."/>
            <person name="Fujiyama A."/>
            <person name="Inagaki F."/>
            <person name="Takami H."/>
        </authorList>
    </citation>
    <scope>NUCLEOTIDE SEQUENCE</scope>
    <source>
        <strain evidence="1">Expedition CK06-06</strain>
    </source>
</reference>
<dbReference type="PANTHER" id="PTHR42928">
    <property type="entry name" value="TRICARBOXYLATE-BINDING PROTEIN"/>
    <property type="match status" value="1"/>
</dbReference>
<dbReference type="InterPro" id="IPR005064">
    <property type="entry name" value="BUG"/>
</dbReference>
<proteinExistence type="predicted"/>
<dbReference type="Pfam" id="PF03401">
    <property type="entry name" value="TctC"/>
    <property type="match status" value="1"/>
</dbReference>
<accession>X1PP50</accession>
<dbReference type="PANTHER" id="PTHR42928:SF5">
    <property type="entry name" value="BLR1237 PROTEIN"/>
    <property type="match status" value="1"/>
</dbReference>
<feature type="non-terminal residue" evidence="1">
    <location>
        <position position="254"/>
    </location>
</feature>
<protein>
    <recommendedName>
        <fullName evidence="2">ABC transporter substrate-binding protein</fullName>
    </recommendedName>
</protein>
<gene>
    <name evidence="1" type="ORF">S06H3_48895</name>
</gene>
<name>X1PP50_9ZZZZ</name>
<dbReference type="Gene3D" id="3.40.190.10">
    <property type="entry name" value="Periplasmic binding protein-like II"/>
    <property type="match status" value="1"/>
</dbReference>
<dbReference type="Gene3D" id="3.40.190.150">
    <property type="entry name" value="Bordetella uptake gene, domain 1"/>
    <property type="match status" value="1"/>
</dbReference>
<dbReference type="InterPro" id="IPR042100">
    <property type="entry name" value="Bug_dom1"/>
</dbReference>
<organism evidence="1">
    <name type="scientific">marine sediment metagenome</name>
    <dbReference type="NCBI Taxonomy" id="412755"/>
    <lineage>
        <taxon>unclassified sequences</taxon>
        <taxon>metagenomes</taxon>
        <taxon>ecological metagenomes</taxon>
    </lineage>
</organism>
<sequence length="254" mass="26678">AEPLQRLLKTTVIVENRPGAGGRIGAAYLKAAPNDGSVILVAPNALTTLQSLIYADSLTYRVSEDFTPVSRLISYPFTIAVPGSSAVKTMADLKTWMKDHPSEATYGSSGAGGFSHFSGLVLGKAMGISWVHAAYKGGAPLINDLAGGHVAAGIDTIVDQIPHHRGGRIRILATLTSTRYALASDIPSLGEQGVKGVNLEGWTGLYVSSKVPSSIVDQIERAAGKVMADPALVEKLNSQMIQAAYQSSSAFRKT</sequence>
<dbReference type="AlphaFoldDB" id="X1PP50"/>
<comment type="caution">
    <text evidence="1">The sequence shown here is derived from an EMBL/GenBank/DDBJ whole genome shotgun (WGS) entry which is preliminary data.</text>
</comment>
<evidence type="ECO:0000313" key="1">
    <source>
        <dbReference type="EMBL" id="GAI32659.1"/>
    </source>
</evidence>
<dbReference type="EMBL" id="BARV01030825">
    <property type="protein sequence ID" value="GAI32659.1"/>
    <property type="molecule type" value="Genomic_DNA"/>
</dbReference>
<feature type="non-terminal residue" evidence="1">
    <location>
        <position position="1"/>
    </location>
</feature>